<dbReference type="SUPFAM" id="SSF48150">
    <property type="entry name" value="DNA-glycosylase"/>
    <property type="match status" value="1"/>
</dbReference>
<dbReference type="CDD" id="cd00056">
    <property type="entry name" value="ENDO3c"/>
    <property type="match status" value="1"/>
</dbReference>
<accession>A0ABT9WTT6</accession>
<evidence type="ECO:0000256" key="3">
    <source>
        <dbReference type="ARBA" id="ARBA00022763"/>
    </source>
</evidence>
<keyword evidence="6" id="KW-0378">Hydrolase</keyword>
<evidence type="ECO:0000313" key="7">
    <source>
        <dbReference type="Proteomes" id="UP001223586"/>
    </source>
</evidence>
<reference evidence="6 7" key="1">
    <citation type="submission" date="2023-07" db="EMBL/GenBank/DDBJ databases">
        <title>Genomic Encyclopedia of Type Strains, Phase IV (KMG-IV): sequencing the most valuable type-strain genomes for metagenomic binning, comparative biology and taxonomic classification.</title>
        <authorList>
            <person name="Goeker M."/>
        </authorList>
    </citation>
    <scope>NUCLEOTIDE SEQUENCE [LARGE SCALE GENOMIC DNA]</scope>
    <source>
        <strain evidence="6 7">DSM 23837</strain>
    </source>
</reference>
<dbReference type="GO" id="GO:0003905">
    <property type="term" value="F:alkylbase DNA N-glycosylase activity"/>
    <property type="evidence" value="ECO:0007669"/>
    <property type="project" value="UniProtKB-EC"/>
</dbReference>
<dbReference type="Pfam" id="PF00730">
    <property type="entry name" value="HhH-GPD"/>
    <property type="match status" value="1"/>
</dbReference>
<dbReference type="PANTHER" id="PTHR43003:SF5">
    <property type="entry name" value="DNA-3-METHYLADENINE GLYCOSYLASE"/>
    <property type="match status" value="1"/>
</dbReference>
<organism evidence="6 7">
    <name type="scientific">Bacillus chungangensis</name>
    <dbReference type="NCBI Taxonomy" id="587633"/>
    <lineage>
        <taxon>Bacteria</taxon>
        <taxon>Bacillati</taxon>
        <taxon>Bacillota</taxon>
        <taxon>Bacilli</taxon>
        <taxon>Bacillales</taxon>
        <taxon>Bacillaceae</taxon>
        <taxon>Bacillus</taxon>
    </lineage>
</organism>
<dbReference type="RefSeq" id="WP_307229953.1">
    <property type="nucleotide sequence ID" value="NZ_JAUSTT010000014.1"/>
</dbReference>
<evidence type="ECO:0000256" key="4">
    <source>
        <dbReference type="ARBA" id="ARBA00023204"/>
    </source>
</evidence>
<keyword evidence="6" id="KW-0326">Glycosidase</keyword>
<dbReference type="SMART" id="SM00478">
    <property type="entry name" value="ENDO3c"/>
    <property type="match status" value="1"/>
</dbReference>
<evidence type="ECO:0000256" key="2">
    <source>
        <dbReference type="ARBA" id="ARBA00012000"/>
    </source>
</evidence>
<dbReference type="EMBL" id="JAUSTT010000014">
    <property type="protein sequence ID" value="MDQ0176639.1"/>
    <property type="molecule type" value="Genomic_DNA"/>
</dbReference>
<gene>
    <name evidence="6" type="ORF">J2S08_002497</name>
</gene>
<evidence type="ECO:0000259" key="5">
    <source>
        <dbReference type="SMART" id="SM00478"/>
    </source>
</evidence>
<comment type="caution">
    <text evidence="6">The sequence shown here is derived from an EMBL/GenBank/DDBJ whole genome shotgun (WGS) entry which is preliminary data.</text>
</comment>
<dbReference type="Gene3D" id="1.10.340.30">
    <property type="entry name" value="Hypothetical protein, domain 2"/>
    <property type="match status" value="1"/>
</dbReference>
<comment type="catalytic activity">
    <reaction evidence="1">
        <text>Hydrolysis of alkylated DNA, releasing 3-methyladenine, 3-methylguanine, 7-methylguanine and 7-methyladenine.</text>
        <dbReference type="EC" id="3.2.2.21"/>
    </reaction>
</comment>
<protein>
    <recommendedName>
        <fullName evidence="2">DNA-3-methyladenine glycosylase II</fullName>
        <ecNumber evidence="2">3.2.2.21</ecNumber>
    </recommendedName>
</protein>
<sequence length="297" mass="34346">MWQEEVEGIGPYDFDRALDRLARDPLHAIDRKERKITVPIYEPKLEIATVQAIGTTTHPLFIVSGDHEETKDACLRHIFTIFQWKTSLSDIHRHFLKTSLRDIFEAHLGTPIILDFSPYSCIVKSIIHQQLNIAFAYVLTKRFVHTYGMQKKGVWFYPSPEKVAGLTVDALRELQFSQRKAEYIIGVSKQITTGELDLSVLQTASDEEVVQTLTKVRGIGPWTAQSFLLFGLGRPNLFPKADIGIQHAIKKLFQLDKKPTYEQMDTYSKEWQPYLSYASLYLWRSIEIEKQKSKKRK</sequence>
<dbReference type="Gene3D" id="1.10.1670.40">
    <property type="match status" value="1"/>
</dbReference>
<keyword evidence="7" id="KW-1185">Reference proteome</keyword>
<proteinExistence type="predicted"/>
<dbReference type="InterPro" id="IPR003265">
    <property type="entry name" value="HhH-GPD_domain"/>
</dbReference>
<keyword evidence="3" id="KW-0227">DNA damage</keyword>
<dbReference type="Proteomes" id="UP001223586">
    <property type="component" value="Unassembled WGS sequence"/>
</dbReference>
<evidence type="ECO:0000313" key="6">
    <source>
        <dbReference type="EMBL" id="MDQ0176639.1"/>
    </source>
</evidence>
<evidence type="ECO:0000256" key="1">
    <source>
        <dbReference type="ARBA" id="ARBA00000086"/>
    </source>
</evidence>
<dbReference type="PANTHER" id="PTHR43003">
    <property type="entry name" value="DNA-3-METHYLADENINE GLYCOSYLASE"/>
    <property type="match status" value="1"/>
</dbReference>
<dbReference type="InterPro" id="IPR011257">
    <property type="entry name" value="DNA_glycosylase"/>
</dbReference>
<keyword evidence="4" id="KW-0234">DNA repair</keyword>
<dbReference type="InterPro" id="IPR051912">
    <property type="entry name" value="Alkylbase_DNA_Glycosylase/TA"/>
</dbReference>
<feature type="domain" description="HhH-GPD" evidence="5">
    <location>
        <begin position="127"/>
        <end position="287"/>
    </location>
</feature>
<dbReference type="EC" id="3.2.2.21" evidence="2"/>
<name>A0ABT9WTT6_9BACI</name>